<name>A0ABD2XGD5_9HYME</name>
<keyword evidence="2" id="KW-1185">Reference proteome</keyword>
<reference evidence="1 2" key="1">
    <citation type="journal article" date="2024" name="bioRxiv">
        <title>A reference genome for Trichogramma kaykai: A tiny desert-dwelling parasitoid wasp with competing sex-ratio distorters.</title>
        <authorList>
            <person name="Culotta J."/>
            <person name="Lindsey A.R."/>
        </authorList>
    </citation>
    <scope>NUCLEOTIDE SEQUENCE [LARGE SCALE GENOMIC DNA]</scope>
    <source>
        <strain evidence="1 2">KSX58</strain>
    </source>
</reference>
<proteinExistence type="predicted"/>
<evidence type="ECO:0000313" key="1">
    <source>
        <dbReference type="EMBL" id="KAL3404200.1"/>
    </source>
</evidence>
<sequence length="180" mass="20598">MCSSFQNEFNPTSEVKKKENICRRKVENSKEREKKSSTKRYYIIVRLTFSLKAILISRKDILISGAAPKNLLLPLKTYRKTPENRTTIADGISELYKPTAAVCRVPRSSSTNCRCQAHHNTVAVPRQKWPLAEHYTTICVSTNIWSFLNVNLASISHYEDRRQKIETGRKWAVASPAAQQ</sequence>
<comment type="caution">
    <text evidence="1">The sequence shown here is derived from an EMBL/GenBank/DDBJ whole genome shotgun (WGS) entry which is preliminary data.</text>
</comment>
<dbReference type="AlphaFoldDB" id="A0ABD2XGD5"/>
<dbReference type="Proteomes" id="UP001627154">
    <property type="component" value="Unassembled WGS sequence"/>
</dbReference>
<organism evidence="1 2">
    <name type="scientific">Trichogramma kaykai</name>
    <dbReference type="NCBI Taxonomy" id="54128"/>
    <lineage>
        <taxon>Eukaryota</taxon>
        <taxon>Metazoa</taxon>
        <taxon>Ecdysozoa</taxon>
        <taxon>Arthropoda</taxon>
        <taxon>Hexapoda</taxon>
        <taxon>Insecta</taxon>
        <taxon>Pterygota</taxon>
        <taxon>Neoptera</taxon>
        <taxon>Endopterygota</taxon>
        <taxon>Hymenoptera</taxon>
        <taxon>Apocrita</taxon>
        <taxon>Proctotrupomorpha</taxon>
        <taxon>Chalcidoidea</taxon>
        <taxon>Trichogrammatidae</taxon>
        <taxon>Trichogramma</taxon>
    </lineage>
</organism>
<accession>A0ABD2XGD5</accession>
<evidence type="ECO:0000313" key="2">
    <source>
        <dbReference type="Proteomes" id="UP001627154"/>
    </source>
</evidence>
<dbReference type="EMBL" id="JBJJXI010000026">
    <property type="protein sequence ID" value="KAL3404200.1"/>
    <property type="molecule type" value="Genomic_DNA"/>
</dbReference>
<gene>
    <name evidence="1" type="ORF">TKK_003175</name>
</gene>
<protein>
    <submittedName>
        <fullName evidence="1">Uncharacterized protein</fullName>
    </submittedName>
</protein>